<protein>
    <submittedName>
        <fullName evidence="4">Protein transport protein S9 plasma membrane t-SNARE</fullName>
    </submittedName>
</protein>
<dbReference type="CDD" id="cd15857">
    <property type="entry name" value="SNARE_SEC9C"/>
    <property type="match status" value="1"/>
</dbReference>
<gene>
    <name evidence="4" type="primary">SEC9</name>
    <name evidence="4" type="ORF">KQ657_002847</name>
</gene>
<feature type="compositionally biased region" description="Polar residues" evidence="2">
    <location>
        <begin position="106"/>
        <end position="127"/>
    </location>
</feature>
<dbReference type="GO" id="GO:0005484">
    <property type="term" value="F:SNAP receptor activity"/>
    <property type="evidence" value="ECO:0007669"/>
    <property type="project" value="TreeGrafter"/>
</dbReference>
<dbReference type="GO" id="GO:0006906">
    <property type="term" value="P:vesicle fusion"/>
    <property type="evidence" value="ECO:0007669"/>
    <property type="project" value="TreeGrafter"/>
</dbReference>
<feature type="compositionally biased region" description="Basic and acidic residues" evidence="2">
    <location>
        <begin position="337"/>
        <end position="354"/>
    </location>
</feature>
<proteinExistence type="inferred from homology"/>
<feature type="domain" description="T-SNARE coiled-coil homology" evidence="3">
    <location>
        <begin position="392"/>
        <end position="454"/>
    </location>
</feature>
<dbReference type="GeneID" id="66116221"/>
<dbReference type="InterPro" id="IPR000727">
    <property type="entry name" value="T_SNARE_dom"/>
</dbReference>
<dbReference type="Gene3D" id="1.20.5.110">
    <property type="match status" value="2"/>
</dbReference>
<dbReference type="RefSeq" id="XP_043047263.1">
    <property type="nucleotide sequence ID" value="XM_043193594.1"/>
</dbReference>
<name>A0A9P8AGK7_9ASCO</name>
<evidence type="ECO:0000256" key="2">
    <source>
        <dbReference type="SAM" id="MobiDB-lite"/>
    </source>
</evidence>
<feature type="compositionally biased region" description="Low complexity" evidence="2">
    <location>
        <begin position="62"/>
        <end position="71"/>
    </location>
</feature>
<keyword evidence="5" id="KW-1185">Reference proteome</keyword>
<dbReference type="GO" id="GO:0031201">
    <property type="term" value="C:SNARE complex"/>
    <property type="evidence" value="ECO:0007669"/>
    <property type="project" value="TreeGrafter"/>
</dbReference>
<sequence>MGLKRVFKKKEPAEEVIQRPKHREEKFGAFKEYAQEKQARKPGLQPVNPYANIGAQNGGGANPYANNDNNNESTSNPYSGNANTSNPYGGNASNPYGGNNGAMNGGQPQRLNLGQTATFASSSSNPYANAKPYQPPSSNRTSTSRSTGGRSTRVNEFNDDESTLDLNDIPSNPMQSKNRPVNRKPKTPYDPNELNFNLLDLNQEDPEDDLNLDVLDVPSEEEQVNSEDEEVDRIKQDIRFVKQESLQLTVNTLRMAQEADAGATNTLGMLGSQSERLYNVEQNLLLSNTQTKLADSKVDELRRLNRSIFVPTYTPFTKKKRYEAAEQKLKAQLATEKYTRDRNRSGMYESEQRVKQGLSSNSTSSETYRSYRDQQHLEAAQRYQIEPDSEDDEMEKQIGNNLDQIGNYAKKLNSTAKLIGLELDSQSERLKKIEEDSDRLDIDVHLNTSRLKNIR</sequence>
<feature type="compositionally biased region" description="Polar residues" evidence="2">
    <location>
        <begin position="72"/>
        <end position="97"/>
    </location>
</feature>
<dbReference type="SMART" id="SM00397">
    <property type="entry name" value="t_SNARE"/>
    <property type="match status" value="2"/>
</dbReference>
<evidence type="ECO:0000256" key="1">
    <source>
        <dbReference type="ARBA" id="ARBA00009480"/>
    </source>
</evidence>
<dbReference type="PANTHER" id="PTHR19305">
    <property type="entry name" value="SYNAPTOSOMAL ASSOCIATED PROTEIN"/>
    <property type="match status" value="1"/>
</dbReference>
<accession>A0A9P8AGK7</accession>
<dbReference type="GO" id="GO:0006887">
    <property type="term" value="P:exocytosis"/>
    <property type="evidence" value="ECO:0007669"/>
    <property type="project" value="TreeGrafter"/>
</dbReference>
<dbReference type="Proteomes" id="UP000790833">
    <property type="component" value="Unassembled WGS sequence"/>
</dbReference>
<dbReference type="OrthoDB" id="18679at2759"/>
<evidence type="ECO:0000313" key="4">
    <source>
        <dbReference type="EMBL" id="KAG7191711.1"/>
    </source>
</evidence>
<dbReference type="EMBL" id="JAHMUF010000024">
    <property type="protein sequence ID" value="KAG7191711.1"/>
    <property type="molecule type" value="Genomic_DNA"/>
</dbReference>
<dbReference type="PANTHER" id="PTHR19305:SF9">
    <property type="entry name" value="SYNAPTOSOMAL-ASSOCIATED PROTEIN 29"/>
    <property type="match status" value="1"/>
</dbReference>
<dbReference type="GO" id="GO:0019905">
    <property type="term" value="F:syntaxin binding"/>
    <property type="evidence" value="ECO:0007669"/>
    <property type="project" value="TreeGrafter"/>
</dbReference>
<dbReference type="GO" id="GO:0005886">
    <property type="term" value="C:plasma membrane"/>
    <property type="evidence" value="ECO:0007669"/>
    <property type="project" value="TreeGrafter"/>
</dbReference>
<organism evidence="4 5">
    <name type="scientific">Scheffersomyces spartinae</name>
    <dbReference type="NCBI Taxonomy" id="45513"/>
    <lineage>
        <taxon>Eukaryota</taxon>
        <taxon>Fungi</taxon>
        <taxon>Dikarya</taxon>
        <taxon>Ascomycota</taxon>
        <taxon>Saccharomycotina</taxon>
        <taxon>Pichiomycetes</taxon>
        <taxon>Debaryomycetaceae</taxon>
        <taxon>Scheffersomyces</taxon>
    </lineage>
</organism>
<dbReference type="CDD" id="cd15886">
    <property type="entry name" value="SNARE_SEC9N"/>
    <property type="match status" value="1"/>
</dbReference>
<feature type="compositionally biased region" description="Polar residues" evidence="2">
    <location>
        <begin position="169"/>
        <end position="179"/>
    </location>
</feature>
<reference evidence="4" key="1">
    <citation type="submission" date="2021-03" db="EMBL/GenBank/DDBJ databases">
        <authorList>
            <person name="Palmer J.M."/>
        </authorList>
    </citation>
    <scope>NUCLEOTIDE SEQUENCE</scope>
    <source>
        <strain evidence="4">ARV_011</strain>
    </source>
</reference>
<dbReference type="SUPFAM" id="SSF58038">
    <property type="entry name" value="SNARE fusion complex"/>
    <property type="match status" value="2"/>
</dbReference>
<feature type="compositionally biased region" description="Basic and acidic residues" evidence="2">
    <location>
        <begin position="9"/>
        <end position="39"/>
    </location>
</feature>
<evidence type="ECO:0000313" key="5">
    <source>
        <dbReference type="Proteomes" id="UP000790833"/>
    </source>
</evidence>
<feature type="region of interest" description="Disordered" evidence="2">
    <location>
        <begin position="1"/>
        <end position="190"/>
    </location>
</feature>
<evidence type="ECO:0000259" key="3">
    <source>
        <dbReference type="PROSITE" id="PS50192"/>
    </source>
</evidence>
<feature type="compositionally biased region" description="Low complexity" evidence="2">
    <location>
        <begin position="359"/>
        <end position="368"/>
    </location>
</feature>
<feature type="region of interest" description="Disordered" evidence="2">
    <location>
        <begin position="336"/>
        <end position="370"/>
    </location>
</feature>
<dbReference type="PROSITE" id="PS50192">
    <property type="entry name" value="T_SNARE"/>
    <property type="match status" value="1"/>
</dbReference>
<feature type="compositionally biased region" description="Low complexity" evidence="2">
    <location>
        <begin position="137"/>
        <end position="152"/>
    </location>
</feature>
<comment type="similarity">
    <text evidence="1">Belongs to the SNAP-25 family.</text>
</comment>
<dbReference type="AlphaFoldDB" id="A0A9P8AGK7"/>
<comment type="caution">
    <text evidence="4">The sequence shown here is derived from an EMBL/GenBank/DDBJ whole genome shotgun (WGS) entry which is preliminary data.</text>
</comment>